<dbReference type="RefSeq" id="XP_004357150.1">
    <property type="nucleotide sequence ID" value="XM_004357094.1"/>
</dbReference>
<feature type="transmembrane region" description="Helical" evidence="1">
    <location>
        <begin position="57"/>
        <end position="75"/>
    </location>
</feature>
<sequence length="291" mass="32690">MEKAMTTSKPHPHDTHHPRAGAAAALAFPEVDAALRLYGWDEREAATIEYLFTGKLTLFPLAILFLGIGAGSGISSPFPRRVRGCSPRDADRGGGLTLAILALGFFFALMLCIVLKISFTFSPETLLIKKHGVFRSAKLEFVIERTSLHYFRTHFSEEEAWLQLVVKEGNQFYQIFSWKGKGSQKDRFLKLFISLQRELIKWQQRSARYRVLGRPREVASTEIVSKKEVNVISPFTHRLSLLFAGVGDSTRPGAPLCIEDIAPISYDRFFRHFSHTKAVHRSAAGVASPRL</sequence>
<dbReference type="Proteomes" id="UP000011083">
    <property type="component" value="Unassembled WGS sequence"/>
</dbReference>
<evidence type="ECO:0000313" key="3">
    <source>
        <dbReference type="Proteomes" id="UP000011083"/>
    </source>
</evidence>
<dbReference type="EMBL" id="KB007806">
    <property type="protein sequence ID" value="ELR24995.1"/>
    <property type="molecule type" value="Genomic_DNA"/>
</dbReference>
<keyword evidence="1" id="KW-0812">Transmembrane</keyword>
<keyword evidence="1" id="KW-0472">Membrane</keyword>
<dbReference type="VEuPathDB" id="AmoebaDB:ACA1_109760"/>
<dbReference type="KEGG" id="acan:ACA1_109760"/>
<dbReference type="AlphaFoldDB" id="L8HIG2"/>
<evidence type="ECO:0008006" key="4">
    <source>
        <dbReference type="Google" id="ProtNLM"/>
    </source>
</evidence>
<reference evidence="2 3" key="1">
    <citation type="journal article" date="2013" name="Genome Biol.">
        <title>Genome of Acanthamoeba castellanii highlights extensive lateral gene transfer and early evolution of tyrosine kinase signaling.</title>
        <authorList>
            <person name="Clarke M."/>
            <person name="Lohan A.J."/>
            <person name="Liu B."/>
            <person name="Lagkouvardos I."/>
            <person name="Roy S."/>
            <person name="Zafar N."/>
            <person name="Bertelli C."/>
            <person name="Schilde C."/>
            <person name="Kianianmomeni A."/>
            <person name="Burglin T.R."/>
            <person name="Frech C."/>
            <person name="Turcotte B."/>
            <person name="Kopec K.O."/>
            <person name="Synnott J.M."/>
            <person name="Choo C."/>
            <person name="Paponov I."/>
            <person name="Finkler A."/>
            <person name="Soon Heng Tan C."/>
            <person name="Hutchins A.P."/>
            <person name="Weinmeier T."/>
            <person name="Rattei T."/>
            <person name="Chu J.S."/>
            <person name="Gimenez G."/>
            <person name="Irimia M."/>
            <person name="Rigden D.J."/>
            <person name="Fitzpatrick D.A."/>
            <person name="Lorenzo-Morales J."/>
            <person name="Bateman A."/>
            <person name="Chiu C.H."/>
            <person name="Tang P."/>
            <person name="Hegemann P."/>
            <person name="Fromm H."/>
            <person name="Raoult D."/>
            <person name="Greub G."/>
            <person name="Miranda-Saavedra D."/>
            <person name="Chen N."/>
            <person name="Nash P."/>
            <person name="Ginger M.L."/>
            <person name="Horn M."/>
            <person name="Schaap P."/>
            <person name="Caler L."/>
            <person name="Loftus B."/>
        </authorList>
    </citation>
    <scope>NUCLEOTIDE SEQUENCE [LARGE SCALE GENOMIC DNA]</scope>
    <source>
        <strain evidence="2 3">Neff</strain>
    </source>
</reference>
<evidence type="ECO:0000256" key="1">
    <source>
        <dbReference type="SAM" id="Phobius"/>
    </source>
</evidence>
<dbReference type="OMA" id="LHYFRTH"/>
<feature type="transmembrane region" description="Helical" evidence="1">
    <location>
        <begin position="96"/>
        <end position="119"/>
    </location>
</feature>
<organism evidence="2 3">
    <name type="scientific">Acanthamoeba castellanii (strain ATCC 30010 / Neff)</name>
    <dbReference type="NCBI Taxonomy" id="1257118"/>
    <lineage>
        <taxon>Eukaryota</taxon>
        <taxon>Amoebozoa</taxon>
        <taxon>Discosea</taxon>
        <taxon>Longamoebia</taxon>
        <taxon>Centramoebida</taxon>
        <taxon>Acanthamoebidae</taxon>
        <taxon>Acanthamoeba</taxon>
    </lineage>
</organism>
<dbReference type="OrthoDB" id="10580004at2759"/>
<gene>
    <name evidence="2" type="ORF">ACA1_109760</name>
</gene>
<name>L8HIG2_ACACF</name>
<protein>
    <recommendedName>
        <fullName evidence="4">Transmembrane protein</fullName>
    </recommendedName>
</protein>
<keyword evidence="3" id="KW-1185">Reference proteome</keyword>
<keyword evidence="1" id="KW-1133">Transmembrane helix</keyword>
<accession>L8HIG2</accession>
<evidence type="ECO:0000313" key="2">
    <source>
        <dbReference type="EMBL" id="ELR24995.1"/>
    </source>
</evidence>
<proteinExistence type="predicted"/>
<dbReference type="GeneID" id="14926033"/>